<name>A0A836EMC4_9HYME</name>
<dbReference type="InterPro" id="IPR035979">
    <property type="entry name" value="RBD_domain_sf"/>
</dbReference>
<feature type="non-terminal residue" evidence="4">
    <location>
        <position position="88"/>
    </location>
</feature>
<feature type="non-terminal residue" evidence="4">
    <location>
        <position position="1"/>
    </location>
</feature>
<dbReference type="InterPro" id="IPR000504">
    <property type="entry name" value="RRM_dom"/>
</dbReference>
<protein>
    <submittedName>
        <fullName evidence="4">SLIRP protein</fullName>
    </submittedName>
</protein>
<evidence type="ECO:0000259" key="3">
    <source>
        <dbReference type="PROSITE" id="PS50102"/>
    </source>
</evidence>
<dbReference type="InterPro" id="IPR012677">
    <property type="entry name" value="Nucleotide-bd_a/b_plait_sf"/>
</dbReference>
<organism evidence="4 5">
    <name type="scientific">Acromyrmex insinuator</name>
    <dbReference type="NCBI Taxonomy" id="230686"/>
    <lineage>
        <taxon>Eukaryota</taxon>
        <taxon>Metazoa</taxon>
        <taxon>Ecdysozoa</taxon>
        <taxon>Arthropoda</taxon>
        <taxon>Hexapoda</taxon>
        <taxon>Insecta</taxon>
        <taxon>Pterygota</taxon>
        <taxon>Neoptera</taxon>
        <taxon>Endopterygota</taxon>
        <taxon>Hymenoptera</taxon>
        <taxon>Apocrita</taxon>
        <taxon>Aculeata</taxon>
        <taxon>Formicoidea</taxon>
        <taxon>Formicidae</taxon>
        <taxon>Myrmicinae</taxon>
        <taxon>Acromyrmex</taxon>
    </lineage>
</organism>
<reference evidence="4" key="1">
    <citation type="submission" date="2020-02" db="EMBL/GenBank/DDBJ databases">
        <title>Relaxed selection underlies rapid genomic changes in the transitions from sociality to social parasitism in ants.</title>
        <authorList>
            <person name="Bi X."/>
        </authorList>
    </citation>
    <scope>NUCLEOTIDE SEQUENCE</scope>
    <source>
        <strain evidence="4">BGI-DK2013a</strain>
        <tissue evidence="4">Whole body</tissue>
    </source>
</reference>
<evidence type="ECO:0000313" key="5">
    <source>
        <dbReference type="Proteomes" id="UP000667349"/>
    </source>
</evidence>
<gene>
    <name evidence="4" type="primary">Slirp</name>
    <name evidence="4" type="ORF">G6Z75_0001174</name>
</gene>
<dbReference type="AlphaFoldDB" id="A0A836EMC4"/>
<dbReference type="SUPFAM" id="SSF54928">
    <property type="entry name" value="RNA-binding domain, RBD"/>
    <property type="match status" value="1"/>
</dbReference>
<dbReference type="EMBL" id="JAANHZ010000739">
    <property type="protein sequence ID" value="KAG5307410.1"/>
    <property type="molecule type" value="Genomic_DNA"/>
</dbReference>
<evidence type="ECO:0000313" key="4">
    <source>
        <dbReference type="EMBL" id="KAG5307410.1"/>
    </source>
</evidence>
<dbReference type="Gene3D" id="3.30.70.330">
    <property type="match status" value="1"/>
</dbReference>
<dbReference type="SMART" id="SM00360">
    <property type="entry name" value="RRM"/>
    <property type="match status" value="1"/>
</dbReference>
<dbReference type="PROSITE" id="PS50102">
    <property type="entry name" value="RRM"/>
    <property type="match status" value="1"/>
</dbReference>
<dbReference type="Proteomes" id="UP000667349">
    <property type="component" value="Unassembled WGS sequence"/>
</dbReference>
<evidence type="ECO:0000256" key="2">
    <source>
        <dbReference type="PROSITE-ProRule" id="PRU00176"/>
    </source>
</evidence>
<keyword evidence="1 2" id="KW-0694">RNA-binding</keyword>
<sequence>FLTMSAGKYVINITNIPWTVGRHELWLYFSQFGCVRNTFVAFDKLTGLHQGYGDVTFLKKKCMNAALECKHSLEGKDLVVYKKENKID</sequence>
<keyword evidence="5" id="KW-1185">Reference proteome</keyword>
<accession>A0A836EMC4</accession>
<dbReference type="Pfam" id="PF00076">
    <property type="entry name" value="RRM_1"/>
    <property type="match status" value="1"/>
</dbReference>
<dbReference type="GO" id="GO:0003723">
    <property type="term" value="F:RNA binding"/>
    <property type="evidence" value="ECO:0007669"/>
    <property type="project" value="UniProtKB-UniRule"/>
</dbReference>
<feature type="domain" description="RRM" evidence="3">
    <location>
        <begin position="9"/>
        <end position="88"/>
    </location>
</feature>
<proteinExistence type="predicted"/>
<evidence type="ECO:0000256" key="1">
    <source>
        <dbReference type="ARBA" id="ARBA00022884"/>
    </source>
</evidence>
<comment type="caution">
    <text evidence="4">The sequence shown here is derived from an EMBL/GenBank/DDBJ whole genome shotgun (WGS) entry which is preliminary data.</text>
</comment>